<reference evidence="3" key="3">
    <citation type="submission" date="2018-07" db="EMBL/GenBank/DDBJ databases">
        <authorList>
            <person name="Quirk P.G."/>
            <person name="Krulwich T.A."/>
        </authorList>
    </citation>
    <scope>NUCLEOTIDE SEQUENCE</scope>
    <source>
        <strain evidence="3">96224</strain>
    </source>
</reference>
<dbReference type="InterPro" id="IPR051490">
    <property type="entry name" value="THEM6_lcsJ_thioesterase"/>
</dbReference>
<reference evidence="4" key="1">
    <citation type="journal article" date="2013" name="Nat. Genet.">
        <title>The wheat powdery mildew genome shows the unique evolution of an obligate biotroph.</title>
        <authorList>
            <person name="Wicker T."/>
            <person name="Oberhaensli S."/>
            <person name="Parlange F."/>
            <person name="Buchmann J.P."/>
            <person name="Shatalina M."/>
            <person name="Roffler S."/>
            <person name="Ben-David R."/>
            <person name="Dolezel J."/>
            <person name="Simkova H."/>
            <person name="Schulze-Lefert P."/>
            <person name="Spanu P.D."/>
            <person name="Bruggmann R."/>
            <person name="Amselem J."/>
            <person name="Quesneville H."/>
            <person name="Ver Loren van Themaat E."/>
            <person name="Paape T."/>
            <person name="Shimizu K.K."/>
            <person name="Keller B."/>
        </authorList>
    </citation>
    <scope>NUCLEOTIDE SEQUENCE [LARGE SCALE GENOMIC DNA]</scope>
    <source>
        <strain evidence="4">96224</strain>
    </source>
</reference>
<evidence type="ECO:0000256" key="1">
    <source>
        <dbReference type="ARBA" id="ARBA00038476"/>
    </source>
</evidence>
<dbReference type="EMBL" id="KE375206">
    <property type="protein sequence ID" value="EPQ61892.1"/>
    <property type="molecule type" value="Genomic_DNA"/>
</dbReference>
<protein>
    <submittedName>
        <fullName evidence="3">Bgt-915</fullName>
    </submittedName>
</protein>
<gene>
    <name evidence="2" type="ORF">BGT96224_915</name>
    <name evidence="3" type="ORF">BGT96224V2_LOCUS6667</name>
</gene>
<dbReference type="SUPFAM" id="SSF54637">
    <property type="entry name" value="Thioesterase/thiol ester dehydrase-isomerase"/>
    <property type="match status" value="1"/>
</dbReference>
<reference evidence="2" key="2">
    <citation type="submission" date="2013-01" db="EMBL/GenBank/DDBJ databases">
        <title>The wheat powdery mildew genome reveals unique evolution of an obligate biotroph.</title>
        <authorList>
            <person name="Oberhaensli S."/>
            <person name="Wicker T."/>
            <person name="Keller B."/>
        </authorList>
    </citation>
    <scope>NUCLEOTIDE SEQUENCE</scope>
    <source>
        <strain evidence="2">96224</strain>
    </source>
</reference>
<dbReference type="Proteomes" id="UP000053110">
    <property type="component" value="Unassembled WGS sequence"/>
</dbReference>
<dbReference type="AlphaFoldDB" id="A0A061HCL0"/>
<evidence type="ECO:0000313" key="3">
    <source>
        <dbReference type="EMBL" id="SUZ13487.1"/>
    </source>
</evidence>
<dbReference type="InterPro" id="IPR029069">
    <property type="entry name" value="HotDog_dom_sf"/>
</dbReference>
<dbReference type="PANTHER" id="PTHR12475:SF4">
    <property type="entry name" value="PROTEIN THEM6"/>
    <property type="match status" value="1"/>
</dbReference>
<evidence type="ECO:0000313" key="2">
    <source>
        <dbReference type="EMBL" id="EPQ61892.1"/>
    </source>
</evidence>
<name>A0A061HCL0_BLUGR</name>
<dbReference type="OrthoDB" id="265761at2759"/>
<dbReference type="PANTHER" id="PTHR12475">
    <property type="match status" value="1"/>
</dbReference>
<proteinExistence type="inferred from homology"/>
<dbReference type="Pfam" id="PF13279">
    <property type="entry name" value="4HBT_2"/>
    <property type="match status" value="1"/>
</dbReference>
<dbReference type="HOGENOM" id="CLU_040660_2_0_1"/>
<evidence type="ECO:0000313" key="4">
    <source>
        <dbReference type="Proteomes" id="UP000053110"/>
    </source>
</evidence>
<sequence length="350" mass="39363">MAFTSRLPFLPLPVISSVVVAVGASHIKIPQLLASLLSGQGRYSRAVAAILIFANLKNLPFIWHLRVWSAILRHCYINKPKVPPALATSTLFLPVITASRSPLLECDYNLHKSNSSYFSDLDVTRSHIICALLEPGIRKTKNNNTERLVLTPQGEPVQGRWSVILGATACNFKREIGIYEPYEMWSRLLCWDRKWLYFVTHFVKRGTVKPSSYIHTDGSWLRKGYQTRKGEGKDDEDVDERAIFASAISKYVVKIGRLTVHPEVILAASNLLPPRPGGWHTMTSPPSAITSSDAMEFVDVDGPDCEWRRVEERNKRGLMYAEHFHALEGLNQEFSGSKGPALGKYADLFR</sequence>
<accession>A0A061HCL0</accession>
<dbReference type="EMBL" id="UIGY01000235">
    <property type="protein sequence ID" value="SUZ13487.1"/>
    <property type="molecule type" value="Genomic_DNA"/>
</dbReference>
<organism evidence="3">
    <name type="scientific">Blumeria graminis f. sp. tritici 96224</name>
    <dbReference type="NCBI Taxonomy" id="1268274"/>
    <lineage>
        <taxon>Eukaryota</taxon>
        <taxon>Fungi</taxon>
        <taxon>Dikarya</taxon>
        <taxon>Ascomycota</taxon>
        <taxon>Pezizomycotina</taxon>
        <taxon>Leotiomycetes</taxon>
        <taxon>Erysiphales</taxon>
        <taxon>Erysiphaceae</taxon>
        <taxon>Blumeria</taxon>
    </lineage>
</organism>
<comment type="similarity">
    <text evidence="1">Belongs to the lcsJ thioesterase family.</text>
</comment>